<organism evidence="1 2">
    <name type="scientific">Roridomyces roridus</name>
    <dbReference type="NCBI Taxonomy" id="1738132"/>
    <lineage>
        <taxon>Eukaryota</taxon>
        <taxon>Fungi</taxon>
        <taxon>Dikarya</taxon>
        <taxon>Basidiomycota</taxon>
        <taxon>Agaricomycotina</taxon>
        <taxon>Agaricomycetes</taxon>
        <taxon>Agaricomycetidae</taxon>
        <taxon>Agaricales</taxon>
        <taxon>Marasmiineae</taxon>
        <taxon>Mycenaceae</taxon>
        <taxon>Roridomyces</taxon>
    </lineage>
</organism>
<evidence type="ECO:0008006" key="3">
    <source>
        <dbReference type="Google" id="ProtNLM"/>
    </source>
</evidence>
<sequence>MALATGSPIRSLAPETLEEIVAFTTPESHLALSRVSKLLHTLCVRSIYCNVELTTLVGVVKCCRTLASNDGIASAVRSFAISYIPSSSPICSSFYSLVSKALARLTHVHHLLLLVPDCNYASVLPHCSLPRLRHFECHLPLDGTMVSFLNHHPHISYLQLGAQEEIPPPRLGDQAVTVTLPQLEYFIGNSSCVAPILHRASLRAAFITWDAVGETTGDSLAALQRSSGDTLNLLSCRRPGWNLDLLERIADHVPHIYSLVLTNLFFVDVQPTNLQAIGQHLARFSSLQRLEITCVNVRKLADEVPAPHMDSAFDTATAFGALCTSLTECTLPQAPQIRLLRVCDDLWLPDISQSVELRPSPIAILSLRWIWGVLRRSAYPGWPRVVEAVRSRGGDTWRRLEALQDAALLREYPEEDQDEVVNGVLSVKLGGVGWCV</sequence>
<name>A0AAD7FSY4_9AGAR</name>
<dbReference type="EMBL" id="JARKIF010000006">
    <property type="protein sequence ID" value="KAJ7636464.1"/>
    <property type="molecule type" value="Genomic_DNA"/>
</dbReference>
<keyword evidence="2" id="KW-1185">Reference proteome</keyword>
<dbReference type="AlphaFoldDB" id="A0AAD7FSY4"/>
<evidence type="ECO:0000313" key="2">
    <source>
        <dbReference type="Proteomes" id="UP001221142"/>
    </source>
</evidence>
<gene>
    <name evidence="1" type="ORF">FB45DRAFT_742174</name>
</gene>
<evidence type="ECO:0000313" key="1">
    <source>
        <dbReference type="EMBL" id="KAJ7636464.1"/>
    </source>
</evidence>
<protein>
    <recommendedName>
        <fullName evidence="3">F-box domain-containing protein</fullName>
    </recommendedName>
</protein>
<dbReference type="Proteomes" id="UP001221142">
    <property type="component" value="Unassembled WGS sequence"/>
</dbReference>
<reference evidence="1" key="1">
    <citation type="submission" date="2023-03" db="EMBL/GenBank/DDBJ databases">
        <title>Massive genome expansion in bonnet fungi (Mycena s.s.) driven by repeated elements and novel gene families across ecological guilds.</title>
        <authorList>
            <consortium name="Lawrence Berkeley National Laboratory"/>
            <person name="Harder C.B."/>
            <person name="Miyauchi S."/>
            <person name="Viragh M."/>
            <person name="Kuo A."/>
            <person name="Thoen E."/>
            <person name="Andreopoulos B."/>
            <person name="Lu D."/>
            <person name="Skrede I."/>
            <person name="Drula E."/>
            <person name="Henrissat B."/>
            <person name="Morin E."/>
            <person name="Kohler A."/>
            <person name="Barry K."/>
            <person name="LaButti K."/>
            <person name="Morin E."/>
            <person name="Salamov A."/>
            <person name="Lipzen A."/>
            <person name="Mereny Z."/>
            <person name="Hegedus B."/>
            <person name="Baldrian P."/>
            <person name="Stursova M."/>
            <person name="Weitz H."/>
            <person name="Taylor A."/>
            <person name="Grigoriev I.V."/>
            <person name="Nagy L.G."/>
            <person name="Martin F."/>
            <person name="Kauserud H."/>
        </authorList>
    </citation>
    <scope>NUCLEOTIDE SEQUENCE</scope>
    <source>
        <strain evidence="1">9284</strain>
    </source>
</reference>
<proteinExistence type="predicted"/>
<comment type="caution">
    <text evidence="1">The sequence shown here is derived from an EMBL/GenBank/DDBJ whole genome shotgun (WGS) entry which is preliminary data.</text>
</comment>
<accession>A0AAD7FSY4</accession>